<accession>A0A2G5SCS2</accession>
<name>A0A2G5SCS2_9PELO</name>
<dbReference type="AlphaFoldDB" id="A0A2G5SCS2"/>
<reference evidence="2" key="1">
    <citation type="submission" date="2017-10" db="EMBL/GenBank/DDBJ databases">
        <title>Rapid genome shrinkage in a self-fertile nematode reveals novel sperm competition proteins.</title>
        <authorList>
            <person name="Yin D."/>
            <person name="Schwarz E.M."/>
            <person name="Thomas C.G."/>
            <person name="Felde R.L."/>
            <person name="Korf I.F."/>
            <person name="Cutter A.D."/>
            <person name="Schartner C.M."/>
            <person name="Ralston E.J."/>
            <person name="Meyer B.J."/>
            <person name="Haag E.S."/>
        </authorList>
    </citation>
    <scope>NUCLEOTIDE SEQUENCE [LARGE SCALE GENOMIC DNA]</scope>
    <source>
        <strain evidence="2">JU1422</strain>
    </source>
</reference>
<evidence type="ECO:0000313" key="2">
    <source>
        <dbReference type="Proteomes" id="UP000230233"/>
    </source>
</evidence>
<evidence type="ECO:0008006" key="3">
    <source>
        <dbReference type="Google" id="ProtNLM"/>
    </source>
</evidence>
<keyword evidence="2" id="KW-1185">Reference proteome</keyword>
<sequence>MSTTSCGDYLLTVQRRGSSEEDHCNITSKAVQMTNSNFSYISDNVTTALNINCKVQDDFQHELPKLLKHFSCSYSKWITLDLSISPHFEFVRVYESGFTNQDMSVYVEKVFFGELPNLIDFEAEIEELDHDEIASEVIKLAKNDPETLRLLFALPQPQAHVPVPQHSMSPI</sequence>
<comment type="caution">
    <text evidence="1">The sequence shown here is derived from an EMBL/GenBank/DDBJ whole genome shotgun (WGS) entry which is preliminary data.</text>
</comment>
<gene>
    <name evidence="1" type="ORF">B9Z55_028219</name>
</gene>
<proteinExistence type="predicted"/>
<organism evidence="1 2">
    <name type="scientific">Caenorhabditis nigoni</name>
    <dbReference type="NCBI Taxonomy" id="1611254"/>
    <lineage>
        <taxon>Eukaryota</taxon>
        <taxon>Metazoa</taxon>
        <taxon>Ecdysozoa</taxon>
        <taxon>Nematoda</taxon>
        <taxon>Chromadorea</taxon>
        <taxon>Rhabditida</taxon>
        <taxon>Rhabditina</taxon>
        <taxon>Rhabditomorpha</taxon>
        <taxon>Rhabditoidea</taxon>
        <taxon>Rhabditidae</taxon>
        <taxon>Peloderinae</taxon>
        <taxon>Caenorhabditis</taxon>
    </lineage>
</organism>
<dbReference type="EMBL" id="PDUG01000019">
    <property type="protein sequence ID" value="PIC12696.1"/>
    <property type="molecule type" value="Genomic_DNA"/>
</dbReference>
<protein>
    <recommendedName>
        <fullName evidence="3">DUF38 domain-containing protein</fullName>
    </recommendedName>
</protein>
<evidence type="ECO:0000313" key="1">
    <source>
        <dbReference type="EMBL" id="PIC12696.1"/>
    </source>
</evidence>
<dbReference type="Proteomes" id="UP000230233">
    <property type="component" value="Unassembled WGS sequence"/>
</dbReference>